<dbReference type="GO" id="GO:0000155">
    <property type="term" value="F:phosphorelay sensor kinase activity"/>
    <property type="evidence" value="ECO:0007669"/>
    <property type="project" value="InterPro"/>
</dbReference>
<keyword evidence="5" id="KW-0597">Phosphoprotein</keyword>
<gene>
    <name evidence="17" type="ORF">RAK27_12855</name>
</gene>
<dbReference type="GO" id="GO:0005524">
    <property type="term" value="F:ATP binding"/>
    <property type="evidence" value="ECO:0007669"/>
    <property type="project" value="UniProtKB-KW"/>
</dbReference>
<evidence type="ECO:0000256" key="11">
    <source>
        <dbReference type="ARBA" id="ARBA00022989"/>
    </source>
</evidence>
<keyword evidence="7 14" id="KW-0812">Transmembrane</keyword>
<dbReference type="PROSITE" id="PS50109">
    <property type="entry name" value="HIS_KIN"/>
    <property type="match status" value="1"/>
</dbReference>
<comment type="catalytic activity">
    <reaction evidence="1">
        <text>ATP + protein L-histidine = ADP + protein N-phospho-L-histidine.</text>
        <dbReference type="EC" id="2.7.13.3"/>
    </reaction>
</comment>
<evidence type="ECO:0000256" key="14">
    <source>
        <dbReference type="SAM" id="Phobius"/>
    </source>
</evidence>
<dbReference type="InterPro" id="IPR003594">
    <property type="entry name" value="HATPase_dom"/>
</dbReference>
<feature type="transmembrane region" description="Helical" evidence="14">
    <location>
        <begin position="177"/>
        <end position="199"/>
    </location>
</feature>
<evidence type="ECO:0000256" key="4">
    <source>
        <dbReference type="ARBA" id="ARBA00022475"/>
    </source>
</evidence>
<dbReference type="AlphaFoldDB" id="A0AAW9K8H3"/>
<dbReference type="InterPro" id="IPR005467">
    <property type="entry name" value="His_kinase_dom"/>
</dbReference>
<evidence type="ECO:0000256" key="10">
    <source>
        <dbReference type="ARBA" id="ARBA00022840"/>
    </source>
</evidence>
<evidence type="ECO:0000256" key="6">
    <source>
        <dbReference type="ARBA" id="ARBA00022679"/>
    </source>
</evidence>
<evidence type="ECO:0000259" key="16">
    <source>
        <dbReference type="PROSITE" id="PS50885"/>
    </source>
</evidence>
<dbReference type="CDD" id="cd00082">
    <property type="entry name" value="HisKA"/>
    <property type="match status" value="1"/>
</dbReference>
<comment type="caution">
    <text evidence="17">The sequence shown here is derived from an EMBL/GenBank/DDBJ whole genome shotgun (WGS) entry which is preliminary data.</text>
</comment>
<dbReference type="InterPro" id="IPR003660">
    <property type="entry name" value="HAMP_dom"/>
</dbReference>
<feature type="domain" description="HAMP" evidence="16">
    <location>
        <begin position="198"/>
        <end position="250"/>
    </location>
</feature>
<keyword evidence="11 14" id="KW-1133">Transmembrane helix</keyword>
<dbReference type="Gene3D" id="1.10.287.130">
    <property type="match status" value="1"/>
</dbReference>
<keyword evidence="6" id="KW-0808">Transferase</keyword>
<keyword evidence="4" id="KW-1003">Cell membrane</keyword>
<dbReference type="PROSITE" id="PS50885">
    <property type="entry name" value="HAMP"/>
    <property type="match status" value="1"/>
</dbReference>
<keyword evidence="12" id="KW-0902">Two-component regulatory system</keyword>
<comment type="subcellular location">
    <subcellularLocation>
        <location evidence="2">Cell membrane</location>
        <topology evidence="2">Multi-pass membrane protein</topology>
    </subcellularLocation>
</comment>
<dbReference type="SMART" id="SM00388">
    <property type="entry name" value="HisKA"/>
    <property type="match status" value="1"/>
</dbReference>
<dbReference type="SUPFAM" id="SSF55874">
    <property type="entry name" value="ATPase domain of HSP90 chaperone/DNA topoisomerase II/histidine kinase"/>
    <property type="match status" value="1"/>
</dbReference>
<dbReference type="InterPro" id="IPR050398">
    <property type="entry name" value="HssS/ArlS-like"/>
</dbReference>
<organism evidence="17 18">
    <name type="scientific">Carnobacterium maltaromaticum</name>
    <name type="common">Carnobacterium piscicola</name>
    <dbReference type="NCBI Taxonomy" id="2751"/>
    <lineage>
        <taxon>Bacteria</taxon>
        <taxon>Bacillati</taxon>
        <taxon>Bacillota</taxon>
        <taxon>Bacilli</taxon>
        <taxon>Lactobacillales</taxon>
        <taxon>Carnobacteriaceae</taxon>
        <taxon>Carnobacterium</taxon>
    </lineage>
</organism>
<evidence type="ECO:0000313" key="18">
    <source>
        <dbReference type="Proteomes" id="UP001290462"/>
    </source>
</evidence>
<dbReference type="Pfam" id="PF02518">
    <property type="entry name" value="HATPase_c"/>
    <property type="match status" value="1"/>
</dbReference>
<dbReference type="InterPro" id="IPR036097">
    <property type="entry name" value="HisK_dim/P_sf"/>
</dbReference>
<keyword evidence="13 14" id="KW-0472">Membrane</keyword>
<reference evidence="17" key="1">
    <citation type="submission" date="2023-08" db="EMBL/GenBank/DDBJ databases">
        <title>Genomic characterization of piscicolin 126 produced by Carnobacterium maltaromaticum CM22 strain isolated from salmon (Salmo salar).</title>
        <authorList>
            <person name="Gonzalez-Gragera E."/>
            <person name="Garcia-Lopez J.D."/>
            <person name="Teso-Perez C."/>
            <person name="Gimenez-Hernandez I."/>
            <person name="Peralta-Sanchez J.M."/>
            <person name="Valdivia E."/>
            <person name="Montalban-Lopez M."/>
            <person name="Martin-Platero A.M."/>
            <person name="Banos A."/>
            <person name="Martinez-Bueno M."/>
        </authorList>
    </citation>
    <scope>NUCLEOTIDE SEQUENCE</scope>
    <source>
        <strain evidence="17">CM22</strain>
    </source>
</reference>
<dbReference type="InterPro" id="IPR036890">
    <property type="entry name" value="HATPase_C_sf"/>
</dbReference>
<dbReference type="RefSeq" id="WP_187958215.1">
    <property type="nucleotide sequence ID" value="NZ_JAVBVO010000003.1"/>
</dbReference>
<sequence>MRIRTKNFLFTSGIIIIVVTLAFGLLYWIMPGYYQQKKESELSKIMEDVAKQIEGKTISETTEILDKTGLETGAVWTLINGEDQLIYPDGQLLSVTQAVNTNEVVVRDDSSFGNVTEGGAAQPLITAMNIQTNDLGNWGDVIQKYKYFVDNEGQVYKLNAIRTLQPIDEAKGVLLDIYPWILAVSFLIGGIGAFIYSYYSTKRIYQLSMITKQMTEMNETTRCPVVGKDEVSTLATDINYLYGNLLTTIEQLNQEIELTAEIERSKAEFMRIASHELKTPITAMSGIVEGMLYNVGEFKDRDHYLAICKEILATQSQLVKDILYISRLEMIEGASEREIFSVSELVEKEVLPVFELMAKTKKYKLETKIEPVQIEGVREDLKRVLMNLLSNALQYTSENGRIVVTLNEAGFALENECEPLTSDDLSKVFAAFYRPDYARARKDGGTGLGLYIVGQLLERDHLTYSFEPTKQKNGMVFKIKW</sequence>
<evidence type="ECO:0000256" key="13">
    <source>
        <dbReference type="ARBA" id="ARBA00023136"/>
    </source>
</evidence>
<keyword evidence="8" id="KW-0547">Nucleotide-binding</keyword>
<evidence type="ECO:0000256" key="1">
    <source>
        <dbReference type="ARBA" id="ARBA00000085"/>
    </source>
</evidence>
<evidence type="ECO:0000256" key="2">
    <source>
        <dbReference type="ARBA" id="ARBA00004651"/>
    </source>
</evidence>
<dbReference type="EC" id="2.7.13.3" evidence="3"/>
<dbReference type="GO" id="GO:0005886">
    <property type="term" value="C:plasma membrane"/>
    <property type="evidence" value="ECO:0007669"/>
    <property type="project" value="UniProtKB-SubCell"/>
</dbReference>
<feature type="domain" description="Histidine kinase" evidence="15">
    <location>
        <begin position="272"/>
        <end position="481"/>
    </location>
</feature>
<keyword evidence="9 17" id="KW-0418">Kinase</keyword>
<dbReference type="PANTHER" id="PTHR45528:SF1">
    <property type="entry name" value="SENSOR HISTIDINE KINASE CPXA"/>
    <property type="match status" value="1"/>
</dbReference>
<dbReference type="Proteomes" id="UP001290462">
    <property type="component" value="Unassembled WGS sequence"/>
</dbReference>
<evidence type="ECO:0000256" key="3">
    <source>
        <dbReference type="ARBA" id="ARBA00012438"/>
    </source>
</evidence>
<feature type="transmembrane region" description="Helical" evidence="14">
    <location>
        <begin position="7"/>
        <end position="30"/>
    </location>
</feature>
<evidence type="ECO:0000256" key="7">
    <source>
        <dbReference type="ARBA" id="ARBA00022692"/>
    </source>
</evidence>
<evidence type="ECO:0000256" key="5">
    <source>
        <dbReference type="ARBA" id="ARBA00022553"/>
    </source>
</evidence>
<dbReference type="Gene3D" id="3.30.565.10">
    <property type="entry name" value="Histidine kinase-like ATPase, C-terminal domain"/>
    <property type="match status" value="1"/>
</dbReference>
<evidence type="ECO:0000256" key="9">
    <source>
        <dbReference type="ARBA" id="ARBA00022777"/>
    </source>
</evidence>
<dbReference type="SMART" id="SM00387">
    <property type="entry name" value="HATPase_c"/>
    <property type="match status" value="1"/>
</dbReference>
<evidence type="ECO:0000256" key="8">
    <source>
        <dbReference type="ARBA" id="ARBA00022741"/>
    </source>
</evidence>
<protein>
    <recommendedName>
        <fullName evidence="3">histidine kinase</fullName>
        <ecNumber evidence="3">2.7.13.3</ecNumber>
    </recommendedName>
</protein>
<evidence type="ECO:0000259" key="15">
    <source>
        <dbReference type="PROSITE" id="PS50109"/>
    </source>
</evidence>
<dbReference type="Pfam" id="PF00512">
    <property type="entry name" value="HisKA"/>
    <property type="match status" value="1"/>
</dbReference>
<dbReference type="InterPro" id="IPR003661">
    <property type="entry name" value="HisK_dim/P_dom"/>
</dbReference>
<proteinExistence type="predicted"/>
<evidence type="ECO:0000313" key="17">
    <source>
        <dbReference type="EMBL" id="MDZ5759546.1"/>
    </source>
</evidence>
<dbReference type="Gene3D" id="6.10.340.10">
    <property type="match status" value="1"/>
</dbReference>
<dbReference type="PANTHER" id="PTHR45528">
    <property type="entry name" value="SENSOR HISTIDINE KINASE CPXA"/>
    <property type="match status" value="1"/>
</dbReference>
<evidence type="ECO:0000256" key="12">
    <source>
        <dbReference type="ARBA" id="ARBA00023012"/>
    </source>
</evidence>
<dbReference type="EMBL" id="JAVBVO010000003">
    <property type="protein sequence ID" value="MDZ5759546.1"/>
    <property type="molecule type" value="Genomic_DNA"/>
</dbReference>
<accession>A0AAW9K8H3</accession>
<dbReference type="SUPFAM" id="SSF47384">
    <property type="entry name" value="Homodimeric domain of signal transducing histidine kinase"/>
    <property type="match status" value="1"/>
</dbReference>
<name>A0AAW9K8H3_CARML</name>
<keyword evidence="10" id="KW-0067">ATP-binding</keyword>